<keyword evidence="2" id="KW-1185">Reference proteome</keyword>
<dbReference type="RefSeq" id="WP_083505651.1">
    <property type="nucleotide sequence ID" value="NZ_KQ959906.1"/>
</dbReference>
<protein>
    <submittedName>
        <fullName evidence="1">YbbR-like protein</fullName>
    </submittedName>
</protein>
<comment type="caution">
    <text evidence="1">The sequence shown here is derived from an EMBL/GenBank/DDBJ whole genome shotgun (WGS) entry which is preliminary data.</text>
</comment>
<dbReference type="InterPro" id="IPR053154">
    <property type="entry name" value="c-di-AMP_regulator"/>
</dbReference>
<dbReference type="Proteomes" id="UP000070467">
    <property type="component" value="Unassembled WGS sequence"/>
</dbReference>
<dbReference type="Gene3D" id="2.170.120.30">
    <property type="match status" value="1"/>
</dbReference>
<dbReference type="EMBL" id="LSDB01000065">
    <property type="protein sequence ID" value="KXB55711.1"/>
    <property type="molecule type" value="Genomic_DNA"/>
</dbReference>
<evidence type="ECO:0000313" key="2">
    <source>
        <dbReference type="Proteomes" id="UP000070467"/>
    </source>
</evidence>
<dbReference type="Pfam" id="PF07949">
    <property type="entry name" value="YbbR"/>
    <property type="match status" value="3"/>
</dbReference>
<name>A0ABR5TKH9_9BACL</name>
<dbReference type="InterPro" id="IPR012505">
    <property type="entry name" value="YbbR"/>
</dbReference>
<gene>
    <name evidence="1" type="ORF">HMPREF1871_01164</name>
</gene>
<dbReference type="PANTHER" id="PTHR37804:SF1">
    <property type="entry name" value="CDAA REGULATORY PROTEIN CDAR"/>
    <property type="match status" value="1"/>
</dbReference>
<organism evidence="1 2">
    <name type="scientific">Gemelliphila asaccharolytica</name>
    <dbReference type="NCBI Taxonomy" id="502393"/>
    <lineage>
        <taxon>Bacteria</taxon>
        <taxon>Bacillati</taxon>
        <taxon>Bacillota</taxon>
        <taxon>Bacilli</taxon>
        <taxon>Bacillales</taxon>
        <taxon>Gemellaceae</taxon>
        <taxon>Gemelliphila</taxon>
    </lineage>
</organism>
<dbReference type="PANTHER" id="PTHR37804">
    <property type="entry name" value="CDAA REGULATORY PROTEIN CDAR"/>
    <property type="match status" value="1"/>
</dbReference>
<dbReference type="Gene3D" id="2.170.120.40">
    <property type="entry name" value="YbbR-like domain"/>
    <property type="match status" value="2"/>
</dbReference>
<evidence type="ECO:0000313" key="1">
    <source>
        <dbReference type="EMBL" id="KXB55711.1"/>
    </source>
</evidence>
<accession>A0ABR5TKH9</accession>
<proteinExistence type="predicted"/>
<sequence length="319" mass="35829">MFNDNFKLKIFSLLIALTLFLSVNDNILSGFSIQSNKSNYTTTWVRAVPIEVNYDKDKYYVQGVPDTVDVKITGPAAKVQKEVVSPTLKVRADFSNIEVGDDQKIKLEVVNLNKDIEAVSNPEFITVSVKTKTSRKFKIKPTLKNERLLLGYTIKSISVSDSEITISGAEESLNNIYEVRAESTEKTKISSNVKEEAKIVAYDRNFNKIEDIDMEKNKTTISVEVESIEKTVPIKVNKIGNIPDNFDLESITVDPESVNVKASTKSDLENINEAYVDVEISTIDKETTEITNLKLYADTSTIYNFDVSTVKVIIKARKK</sequence>
<reference evidence="1 2" key="1">
    <citation type="submission" date="2016-01" db="EMBL/GenBank/DDBJ databases">
        <authorList>
            <person name="Mitreva M."/>
            <person name="Pepin K.H."/>
            <person name="Mihindukulasuriya K.A."/>
            <person name="Fulton R."/>
            <person name="Fronick C."/>
            <person name="O'Laughlin M."/>
            <person name="Miner T."/>
            <person name="Herter B."/>
            <person name="Rosa B.A."/>
            <person name="Cordes M."/>
            <person name="Tomlinson C."/>
            <person name="Wollam A."/>
            <person name="Palsikar V.B."/>
            <person name="Mardis E.R."/>
            <person name="Wilson R.K."/>
        </authorList>
    </citation>
    <scope>NUCLEOTIDE SEQUENCE [LARGE SCALE GENOMIC DNA]</scope>
    <source>
        <strain evidence="1 2">KA00071</strain>
    </source>
</reference>